<evidence type="ECO:0000256" key="1">
    <source>
        <dbReference type="ARBA" id="ARBA00008720"/>
    </source>
</evidence>
<dbReference type="PANTHER" id="PTHR40083">
    <property type="entry name" value="UPF0122 PROTEIN CBO2450/CLC_2298"/>
    <property type="match status" value="1"/>
</dbReference>
<name>A0ABV1IWT0_9FIRM</name>
<dbReference type="RefSeq" id="WP_055197506.1">
    <property type="nucleotide sequence ID" value="NZ_JAOQJG010000004.1"/>
</dbReference>
<protein>
    <recommendedName>
        <fullName evidence="3">UPF0122 protein AAAU51_09740</fullName>
    </recommendedName>
</protein>
<reference evidence="5 6" key="1">
    <citation type="submission" date="2024-04" db="EMBL/GenBank/DDBJ databases">
        <title>Human intestinal bacterial collection.</title>
        <authorList>
            <person name="Pauvert C."/>
            <person name="Hitch T.C.A."/>
            <person name="Clavel T."/>
        </authorList>
    </citation>
    <scope>NUCLEOTIDE SEQUENCE [LARGE SCALE GENOMIC DNA]</scope>
    <source>
        <strain evidence="5 6">CLA-AA-H249</strain>
    </source>
</reference>
<evidence type="ECO:0000256" key="3">
    <source>
        <dbReference type="HAMAP-Rule" id="MF_00245"/>
    </source>
</evidence>
<gene>
    <name evidence="5" type="primary">ylxM</name>
    <name evidence="5" type="ORF">AAAU51_09740</name>
</gene>
<evidence type="ECO:0000313" key="5">
    <source>
        <dbReference type="EMBL" id="MEQ2711455.1"/>
    </source>
</evidence>
<dbReference type="HAMAP" id="MF_00245">
    <property type="entry name" value="UPF0122"/>
    <property type="match status" value="1"/>
</dbReference>
<keyword evidence="5" id="KW-0238">DNA-binding</keyword>
<keyword evidence="4" id="KW-0175">Coiled coil</keyword>
<dbReference type="Gene3D" id="1.10.10.10">
    <property type="entry name" value="Winged helix-like DNA-binding domain superfamily/Winged helix DNA-binding domain"/>
    <property type="match status" value="1"/>
</dbReference>
<feature type="coiled-coil region" evidence="4">
    <location>
        <begin position="89"/>
        <end position="116"/>
    </location>
</feature>
<dbReference type="EMBL" id="JBBNIN010000014">
    <property type="protein sequence ID" value="MEQ2711455.1"/>
    <property type="molecule type" value="Genomic_DNA"/>
</dbReference>
<dbReference type="InterPro" id="IPR013324">
    <property type="entry name" value="RNA_pol_sigma_r3/r4-like"/>
</dbReference>
<dbReference type="NCBIfam" id="NF045758">
    <property type="entry name" value="YlxM"/>
    <property type="match status" value="1"/>
</dbReference>
<evidence type="ECO:0000256" key="4">
    <source>
        <dbReference type="SAM" id="Coils"/>
    </source>
</evidence>
<comment type="function">
    <text evidence="2 3">Might take part in the signal recognition particle (SRP) pathway. This is inferred from the conservation of its genetic proximity to ftsY/ffh. May be a regulatory protein.</text>
</comment>
<dbReference type="Pfam" id="PF04297">
    <property type="entry name" value="UPF0122"/>
    <property type="match status" value="1"/>
</dbReference>
<dbReference type="InterPro" id="IPR054831">
    <property type="entry name" value="UPF0122_fam_protein"/>
</dbReference>
<dbReference type="GO" id="GO:0003677">
    <property type="term" value="F:DNA binding"/>
    <property type="evidence" value="ECO:0007669"/>
    <property type="project" value="UniProtKB-KW"/>
</dbReference>
<evidence type="ECO:0000313" key="6">
    <source>
        <dbReference type="Proteomes" id="UP001482154"/>
    </source>
</evidence>
<keyword evidence="6" id="KW-1185">Reference proteome</keyword>
<dbReference type="InterPro" id="IPR036388">
    <property type="entry name" value="WH-like_DNA-bd_sf"/>
</dbReference>
<comment type="similarity">
    <text evidence="1 3">Belongs to the UPF0122 family.</text>
</comment>
<evidence type="ECO:0000256" key="2">
    <source>
        <dbReference type="ARBA" id="ARBA00024764"/>
    </source>
</evidence>
<dbReference type="InterPro" id="IPR007394">
    <property type="entry name" value="UPF0122"/>
</dbReference>
<dbReference type="SUPFAM" id="SSF88659">
    <property type="entry name" value="Sigma3 and sigma4 domains of RNA polymerase sigma factors"/>
    <property type="match status" value="1"/>
</dbReference>
<dbReference type="Proteomes" id="UP001482154">
    <property type="component" value="Unassembled WGS sequence"/>
</dbReference>
<organism evidence="5 6">
    <name type="scientific">Anaerostipes amylophilus</name>
    <dbReference type="NCBI Taxonomy" id="2981779"/>
    <lineage>
        <taxon>Bacteria</taxon>
        <taxon>Bacillati</taxon>
        <taxon>Bacillota</taxon>
        <taxon>Clostridia</taxon>
        <taxon>Lachnospirales</taxon>
        <taxon>Lachnospiraceae</taxon>
        <taxon>Anaerostipes</taxon>
    </lineage>
</organism>
<dbReference type="PANTHER" id="PTHR40083:SF1">
    <property type="entry name" value="UPF0122 PROTEIN YLXM"/>
    <property type="match status" value="1"/>
</dbReference>
<proteinExistence type="inferred from homology"/>
<accession>A0ABV1IWT0</accession>
<sequence>MERIVEQNLLYDFYGELLTAHQKEIYGEHILNDMTATEIAAEFGITRQAVHDMIRRCDKILTDYEARLHLVAKFLTAKEKIKEIHTLSRRLLREDKEQMKEDIRQIESVCNQVLEDL</sequence>
<comment type="caution">
    <text evidence="5">The sequence shown here is derived from an EMBL/GenBank/DDBJ whole genome shotgun (WGS) entry which is preliminary data.</text>
</comment>